<reference evidence="8 9" key="1">
    <citation type="journal article" date="2010" name="J. Bacteriol.">
        <title>Genome sequence of Lentisphaera araneosa HTCC2155T, the type species of the order Lentisphaerales in the phylum Lentisphaerae.</title>
        <authorList>
            <person name="Thrash J.C."/>
            <person name="Cho J.C."/>
            <person name="Vergin K.L."/>
            <person name="Morris R.M."/>
            <person name="Giovannoni S.J."/>
        </authorList>
    </citation>
    <scope>NUCLEOTIDE SEQUENCE [LARGE SCALE GENOMIC DNA]</scope>
    <source>
        <strain evidence="8 9">HTCC2155</strain>
    </source>
</reference>
<dbReference type="STRING" id="313628.LNTAR_08176"/>
<dbReference type="Gene3D" id="3.30.9.10">
    <property type="entry name" value="D-Amino Acid Oxidase, subunit A, domain 2"/>
    <property type="match status" value="1"/>
</dbReference>
<evidence type="ECO:0000256" key="5">
    <source>
        <dbReference type="ARBA" id="ARBA00023002"/>
    </source>
</evidence>
<dbReference type="PANTHER" id="PTHR11985:SF15">
    <property type="entry name" value="GLYCEROL-3-PHOSPHATE DEHYDROGENASE, MITOCHONDRIAL"/>
    <property type="match status" value="1"/>
</dbReference>
<dbReference type="Gene3D" id="3.50.50.60">
    <property type="entry name" value="FAD/NAD(P)-binding domain"/>
    <property type="match status" value="1"/>
</dbReference>
<name>A6DS09_9BACT</name>
<dbReference type="GO" id="GO:0046168">
    <property type="term" value="P:glycerol-3-phosphate catabolic process"/>
    <property type="evidence" value="ECO:0007669"/>
    <property type="project" value="TreeGrafter"/>
</dbReference>
<dbReference type="PANTHER" id="PTHR11985">
    <property type="entry name" value="GLYCEROL-3-PHOSPHATE DEHYDROGENASE"/>
    <property type="match status" value="1"/>
</dbReference>
<gene>
    <name evidence="8" type="ORF">LNTAR_08176</name>
</gene>
<keyword evidence="4" id="KW-0274">FAD</keyword>
<evidence type="ECO:0000256" key="2">
    <source>
        <dbReference type="ARBA" id="ARBA00007330"/>
    </source>
</evidence>
<dbReference type="InterPro" id="IPR000447">
    <property type="entry name" value="G3P_DH_FAD-dep"/>
</dbReference>
<dbReference type="InterPro" id="IPR036188">
    <property type="entry name" value="FAD/NAD-bd_sf"/>
</dbReference>
<keyword evidence="3" id="KW-0285">Flavoprotein</keyword>
<comment type="cofactor">
    <cofactor evidence="1">
        <name>FAD</name>
        <dbReference type="ChEBI" id="CHEBI:57692"/>
    </cofactor>
</comment>
<dbReference type="PRINTS" id="PR01001">
    <property type="entry name" value="FADG3PDH"/>
</dbReference>
<evidence type="ECO:0000259" key="7">
    <source>
        <dbReference type="Pfam" id="PF16901"/>
    </source>
</evidence>
<evidence type="ECO:0000256" key="1">
    <source>
        <dbReference type="ARBA" id="ARBA00001974"/>
    </source>
</evidence>
<dbReference type="InterPro" id="IPR038299">
    <property type="entry name" value="DAO_C_sf"/>
</dbReference>
<dbReference type="RefSeq" id="WP_007280627.1">
    <property type="nucleotide sequence ID" value="NZ_ABCK01000027.1"/>
</dbReference>
<keyword evidence="9" id="KW-1185">Reference proteome</keyword>
<dbReference type="InterPro" id="IPR031656">
    <property type="entry name" value="DAO_C"/>
</dbReference>
<dbReference type="GO" id="GO:0004368">
    <property type="term" value="F:glycerol-3-phosphate dehydrogenase (quinone) activity"/>
    <property type="evidence" value="ECO:0007669"/>
    <property type="project" value="InterPro"/>
</dbReference>
<dbReference type="Pfam" id="PF01266">
    <property type="entry name" value="DAO"/>
    <property type="match status" value="1"/>
</dbReference>
<dbReference type="OrthoDB" id="9766796at2"/>
<feature type="domain" description="FAD dependent oxidoreductase" evidence="6">
    <location>
        <begin position="7"/>
        <end position="329"/>
    </location>
</feature>
<dbReference type="AlphaFoldDB" id="A6DS09"/>
<dbReference type="EMBL" id="ABCK01000027">
    <property type="protein sequence ID" value="EDM25584.1"/>
    <property type="molecule type" value="Genomic_DNA"/>
</dbReference>
<feature type="domain" description="Alpha-glycerophosphate oxidase C-terminal" evidence="7">
    <location>
        <begin position="403"/>
        <end position="485"/>
    </location>
</feature>
<dbReference type="SUPFAM" id="SSF51905">
    <property type="entry name" value="FAD/NAD(P)-binding domain"/>
    <property type="match status" value="1"/>
</dbReference>
<dbReference type="Proteomes" id="UP000004947">
    <property type="component" value="Unassembled WGS sequence"/>
</dbReference>
<keyword evidence="5" id="KW-0560">Oxidoreductase</keyword>
<comment type="similarity">
    <text evidence="2">Belongs to the FAD-dependent glycerol-3-phosphate dehydrogenase family.</text>
</comment>
<dbReference type="InterPro" id="IPR006076">
    <property type="entry name" value="FAD-dep_OxRdtase"/>
</dbReference>
<protein>
    <submittedName>
        <fullName evidence="8">Glycerol-3-phosphate dehydrogenase</fullName>
    </submittedName>
</protein>
<proteinExistence type="inferred from homology"/>
<evidence type="ECO:0000313" key="9">
    <source>
        <dbReference type="Proteomes" id="UP000004947"/>
    </source>
</evidence>
<dbReference type="Gene3D" id="1.10.8.870">
    <property type="entry name" value="Alpha-glycerophosphate oxidase, cap domain"/>
    <property type="match status" value="1"/>
</dbReference>
<evidence type="ECO:0000256" key="4">
    <source>
        <dbReference type="ARBA" id="ARBA00022827"/>
    </source>
</evidence>
<comment type="caution">
    <text evidence="8">The sequence shown here is derived from an EMBL/GenBank/DDBJ whole genome shotgun (WGS) entry which is preliminary data.</text>
</comment>
<evidence type="ECO:0000313" key="8">
    <source>
        <dbReference type="EMBL" id="EDM25584.1"/>
    </source>
</evidence>
<evidence type="ECO:0000256" key="3">
    <source>
        <dbReference type="ARBA" id="ARBA00022630"/>
    </source>
</evidence>
<sequence>MSIKEYDVLIVGGGINGATSVANLSYQGLKLALVEQRDYASMTSQASSNMIWGGIKYLQSAEFSLVRALCESRNRLLQAYPSRVREIAYFTSFYKGNPYSSKLIYAGAWFYWLMGGCQTFKPRYVKANQVRHEAPLLKQEGLNGAVSYADAYLPDNDARFVYQFIRDGQKRGAKCFNYTRLETASYVDGWWLVDLLDLRTSQKSQIRARSLVNACGPQLKSLSGDIPVESQVAFSKGVHLIVPKIGPSDRVLTFFSKDGRLFFVLPMGNRSCIGTTDTRVRSHECEVTQGDREFILENINSYLNDYKDLSLKDIISERCGVRTLIVDGDDQGEDWIKLTRKHKIEVDKSKKSLTIVGGKITDCLNVGEEVGEAICEMLQERYREGVWYGESSEKEKFIKSAQQLNLGQHFDGLSMIEDHLWRRYGSEAFTILDLIKDDQSLANEVHPGSGYIKAEFVYMAKFEQITCLEDVLRRRTTLAMEYKEEEMDLEMMKDLLGL</sequence>
<accession>A6DS09</accession>
<dbReference type="eggNOG" id="COG0578">
    <property type="taxonomic scope" value="Bacteria"/>
</dbReference>
<dbReference type="Pfam" id="PF16901">
    <property type="entry name" value="DAO_C"/>
    <property type="match status" value="1"/>
</dbReference>
<evidence type="ECO:0000259" key="6">
    <source>
        <dbReference type="Pfam" id="PF01266"/>
    </source>
</evidence>
<organism evidence="8 9">
    <name type="scientific">Lentisphaera araneosa HTCC2155</name>
    <dbReference type="NCBI Taxonomy" id="313628"/>
    <lineage>
        <taxon>Bacteria</taxon>
        <taxon>Pseudomonadati</taxon>
        <taxon>Lentisphaerota</taxon>
        <taxon>Lentisphaeria</taxon>
        <taxon>Lentisphaerales</taxon>
        <taxon>Lentisphaeraceae</taxon>
        <taxon>Lentisphaera</taxon>
    </lineage>
</organism>